<dbReference type="AlphaFoldDB" id="A0A7R9U907"/>
<evidence type="ECO:0000256" key="1">
    <source>
        <dbReference type="SAM" id="SignalP"/>
    </source>
</evidence>
<feature type="signal peptide" evidence="1">
    <location>
        <begin position="1"/>
        <end position="28"/>
    </location>
</feature>
<gene>
    <name evidence="2" type="ORF">PPYR1160_LOCUS7680</name>
</gene>
<evidence type="ECO:0000313" key="2">
    <source>
        <dbReference type="EMBL" id="CAD8258179.1"/>
    </source>
</evidence>
<keyword evidence="1" id="KW-0732">Signal</keyword>
<proteinExistence type="predicted"/>
<protein>
    <submittedName>
        <fullName evidence="2">Uncharacterized protein</fullName>
    </submittedName>
</protein>
<name>A0A7R9U907_9STRA</name>
<dbReference type="EMBL" id="HBEA01009991">
    <property type="protein sequence ID" value="CAD8258179.1"/>
    <property type="molecule type" value="Transcribed_RNA"/>
</dbReference>
<feature type="chain" id="PRO_5030960640" evidence="1">
    <location>
        <begin position="29"/>
        <end position="201"/>
    </location>
</feature>
<accession>A0A7R9U907</accession>
<reference evidence="2" key="1">
    <citation type="submission" date="2021-01" db="EMBL/GenBank/DDBJ databases">
        <authorList>
            <person name="Corre E."/>
            <person name="Pelletier E."/>
            <person name="Niang G."/>
            <person name="Scheremetjew M."/>
            <person name="Finn R."/>
            <person name="Kale V."/>
            <person name="Holt S."/>
            <person name="Cochrane G."/>
            <person name="Meng A."/>
            <person name="Brown T."/>
            <person name="Cohen L."/>
        </authorList>
    </citation>
    <scope>NUCLEOTIDE SEQUENCE</scope>
    <source>
        <strain evidence="2">CCMP2078</strain>
    </source>
</reference>
<organism evidence="2">
    <name type="scientific">Pinguiococcus pyrenoidosus</name>
    <dbReference type="NCBI Taxonomy" id="172671"/>
    <lineage>
        <taxon>Eukaryota</taxon>
        <taxon>Sar</taxon>
        <taxon>Stramenopiles</taxon>
        <taxon>Ochrophyta</taxon>
        <taxon>Pinguiophyceae</taxon>
        <taxon>Pinguiochrysidales</taxon>
        <taxon>Pinguiochrysidaceae</taxon>
        <taxon>Pinguiococcus</taxon>
    </lineage>
</organism>
<sequence>MQKKMAKPGAFLGALLVALSALPQPAASFRLAVKANLAGGHELTTRRAIVRGVSSAMALPLLWTAAGRPANAVTLEELAAEEQQSFRGDFDRIISSFSRAQDLLEKEQYQDVRIVLRSFPMTLLRGVSFRAANAADDPADALKLRQALLNKFDRYDGFLNGARQGKAEDAEKAKAQHLDVLRDLEGFLGKIGLEQAENAGR</sequence>